<reference evidence="3" key="2">
    <citation type="journal article" date="2023" name="Plants (Basel)">
        <title>Annotation of the Turnera subulata (Passifloraceae) Draft Genome Reveals the S-Locus Evolved after the Divergence of Turneroideae from Passifloroideae in a Stepwise Manner.</title>
        <authorList>
            <person name="Henning P.M."/>
            <person name="Roalson E.H."/>
            <person name="Mir W."/>
            <person name="McCubbin A.G."/>
            <person name="Shore J.S."/>
        </authorList>
    </citation>
    <scope>NUCLEOTIDE SEQUENCE</scope>
    <source>
        <strain evidence="3">F60SS</strain>
    </source>
</reference>
<dbReference type="Pfam" id="PF03107">
    <property type="entry name" value="C1_2"/>
    <property type="match status" value="5"/>
</dbReference>
<reference evidence="3" key="1">
    <citation type="submission" date="2022-02" db="EMBL/GenBank/DDBJ databases">
        <authorList>
            <person name="Henning P.M."/>
            <person name="McCubbin A.G."/>
            <person name="Shore J.S."/>
        </authorList>
    </citation>
    <scope>NUCLEOTIDE SEQUENCE</scope>
    <source>
        <strain evidence="3">F60SS</strain>
        <tissue evidence="3">Leaves</tissue>
    </source>
</reference>
<dbReference type="InterPro" id="IPR046349">
    <property type="entry name" value="C1-like_sf"/>
</dbReference>
<sequence length="596" mass="67752">MWDLSRYKRDDSSLDHFSHPHPLTLIEIPEAVSRYSEGIAPCSGCKNHIWNSCYGCTSCSFFLDHACVNLPKEIERPGHEHPLTLVLLADPYGGSHSCGLCGQEERNRGFVYHCSSGCDFHLDIVCAFTPRRDLDYCQEHKFVKLKNSLSIKSFGFKCNACGTEDDVTPWLCTGCQLMVHDKCRSLPRSVRIRQHHHWINHVYAFACSQLPQGGNCTCGVCRSQLEADYGGYACPDPNYSFFCHVHCARDYICGSSQEYATADALELAEDNDNEDKVISSLHQTQEVQHFSHEHPLVLVDEEVIGKNDLTCCDLCFLPIITPPFYSCRVKDCVFRLDMTCARLVEKIKSELHPHPLIFGTEPQMPGITGAFRCDFCHRYSHGFSYGCEDCLLDVDVRCIKLRLGSCIHEGHDHPLFYKVGLSSPGDPGRCSACGCGSTGAFMRSRELRLLRCTPCDFNLDFVCATLPLKVKNHRYDPHPLYLTYRSYEGGKDTPPPYEFYCLICAEERDPKHWFYYCAECDFDAHPECLLGKNPHLQLESTYRHYEHPHKLTLVELAEDYHPDCHVCGSSCANLCLECTDVDCNFVIHWYRCNNLG</sequence>
<evidence type="ECO:0000259" key="2">
    <source>
        <dbReference type="Pfam" id="PF03107"/>
    </source>
</evidence>
<keyword evidence="4" id="KW-1185">Reference proteome</keyword>
<dbReference type="OrthoDB" id="938199at2759"/>
<dbReference type="PANTHER" id="PTHR32410">
    <property type="entry name" value="CYSTEINE/HISTIDINE-RICH C1 DOMAIN FAMILY PROTEIN"/>
    <property type="match status" value="1"/>
</dbReference>
<dbReference type="AlphaFoldDB" id="A0A9Q0FXS8"/>
<gene>
    <name evidence="3" type="ORF">Tsubulata_022906</name>
</gene>
<dbReference type="Proteomes" id="UP001141552">
    <property type="component" value="Unassembled WGS sequence"/>
</dbReference>
<dbReference type="InterPro" id="IPR053192">
    <property type="entry name" value="Vacuole_Formation_Reg"/>
</dbReference>
<evidence type="ECO:0000313" key="4">
    <source>
        <dbReference type="Proteomes" id="UP001141552"/>
    </source>
</evidence>
<feature type="domain" description="DC1" evidence="2">
    <location>
        <begin position="474"/>
        <end position="528"/>
    </location>
</feature>
<feature type="domain" description="DC1" evidence="2">
    <location>
        <begin position="17"/>
        <end position="68"/>
    </location>
</feature>
<feature type="domain" description="DC1" evidence="2">
    <location>
        <begin position="290"/>
        <end position="341"/>
    </location>
</feature>
<proteinExistence type="predicted"/>
<dbReference type="PANTHER" id="PTHR32410:SF211">
    <property type="entry name" value="CYSTEINE_HISTIDINE-RICH C1 DOMAIN FAMILY PROTEIN"/>
    <property type="match status" value="1"/>
</dbReference>
<comment type="caution">
    <text evidence="3">The sequence shown here is derived from an EMBL/GenBank/DDBJ whole genome shotgun (WGS) entry which is preliminary data.</text>
</comment>
<dbReference type="InterPro" id="IPR004146">
    <property type="entry name" value="DC1"/>
</dbReference>
<keyword evidence="1" id="KW-0677">Repeat</keyword>
<feature type="domain" description="DC1" evidence="2">
    <location>
        <begin position="78"/>
        <end position="127"/>
    </location>
</feature>
<evidence type="ECO:0000313" key="3">
    <source>
        <dbReference type="EMBL" id="KAJ4838266.1"/>
    </source>
</evidence>
<dbReference type="EMBL" id="JAKUCV010003604">
    <property type="protein sequence ID" value="KAJ4838266.1"/>
    <property type="molecule type" value="Genomic_DNA"/>
</dbReference>
<evidence type="ECO:0000256" key="1">
    <source>
        <dbReference type="ARBA" id="ARBA00022737"/>
    </source>
</evidence>
<name>A0A9Q0FXS8_9ROSI</name>
<organism evidence="3 4">
    <name type="scientific">Turnera subulata</name>
    <dbReference type="NCBI Taxonomy" id="218843"/>
    <lineage>
        <taxon>Eukaryota</taxon>
        <taxon>Viridiplantae</taxon>
        <taxon>Streptophyta</taxon>
        <taxon>Embryophyta</taxon>
        <taxon>Tracheophyta</taxon>
        <taxon>Spermatophyta</taxon>
        <taxon>Magnoliopsida</taxon>
        <taxon>eudicotyledons</taxon>
        <taxon>Gunneridae</taxon>
        <taxon>Pentapetalae</taxon>
        <taxon>rosids</taxon>
        <taxon>fabids</taxon>
        <taxon>Malpighiales</taxon>
        <taxon>Passifloraceae</taxon>
        <taxon>Turnera</taxon>
    </lineage>
</organism>
<accession>A0A9Q0FXS8</accession>
<feature type="domain" description="DC1" evidence="2">
    <location>
        <begin position="351"/>
        <end position="399"/>
    </location>
</feature>
<dbReference type="SUPFAM" id="SSF57889">
    <property type="entry name" value="Cysteine-rich domain"/>
    <property type="match status" value="4"/>
</dbReference>
<protein>
    <recommendedName>
        <fullName evidence="2">DC1 domain-containing protein</fullName>
    </recommendedName>
</protein>